<proteinExistence type="inferred from homology"/>
<evidence type="ECO:0000256" key="8">
    <source>
        <dbReference type="ARBA" id="ARBA00022771"/>
    </source>
</evidence>
<dbReference type="CDD" id="cd03271">
    <property type="entry name" value="ABC_UvrA_II"/>
    <property type="match status" value="1"/>
</dbReference>
<dbReference type="Proteomes" id="UP001597094">
    <property type="component" value="Unassembled WGS sequence"/>
</dbReference>
<comment type="subcellular location">
    <subcellularLocation>
        <location evidence="1">Cytoplasm</location>
    </subcellularLocation>
</comment>
<dbReference type="PROSITE" id="PS00211">
    <property type="entry name" value="ABC_TRANSPORTER_1"/>
    <property type="match status" value="2"/>
</dbReference>
<keyword evidence="8" id="KW-0863">Zinc-finger</keyword>
<dbReference type="PANTHER" id="PTHR43152:SF3">
    <property type="entry name" value="UVRABC SYSTEM PROTEIN A"/>
    <property type="match status" value="1"/>
</dbReference>
<dbReference type="Gene3D" id="1.20.1580.10">
    <property type="entry name" value="ABC transporter ATPase like domain"/>
    <property type="match status" value="2"/>
</dbReference>
<keyword evidence="9" id="KW-0862">Zinc</keyword>
<dbReference type="Pfam" id="PF17760">
    <property type="entry name" value="UvrA_inter"/>
    <property type="match status" value="1"/>
</dbReference>
<keyword evidence="4" id="KW-0677">Repeat</keyword>
<evidence type="ECO:0000256" key="14">
    <source>
        <dbReference type="ARBA" id="ARBA00038000"/>
    </source>
</evidence>
<dbReference type="NCBIfam" id="TIGR00630">
    <property type="entry name" value="uvra"/>
    <property type="match status" value="1"/>
</dbReference>
<keyword evidence="13" id="KW-0234">DNA repair</keyword>
<keyword evidence="7" id="KW-0228">DNA excision</keyword>
<dbReference type="Gene3D" id="3.40.50.300">
    <property type="entry name" value="P-loop containing nucleotide triphosphate hydrolases"/>
    <property type="match status" value="2"/>
</dbReference>
<dbReference type="Pfam" id="PF17755">
    <property type="entry name" value="UvrA_DNA-bind"/>
    <property type="match status" value="1"/>
</dbReference>
<accession>A0ABW3ST27</accession>
<keyword evidence="11" id="KW-0267">Excision nuclease</keyword>
<evidence type="ECO:0000256" key="5">
    <source>
        <dbReference type="ARBA" id="ARBA00022741"/>
    </source>
</evidence>
<feature type="domain" description="ABC transporter" evidence="17">
    <location>
        <begin position="612"/>
        <end position="949"/>
    </location>
</feature>
<reference evidence="19" key="1">
    <citation type="journal article" date="2019" name="Int. J. Syst. Evol. Microbiol.">
        <title>The Global Catalogue of Microorganisms (GCM) 10K type strain sequencing project: providing services to taxonomists for standard genome sequencing and annotation.</title>
        <authorList>
            <consortium name="The Broad Institute Genomics Platform"/>
            <consortium name="The Broad Institute Genome Sequencing Center for Infectious Disease"/>
            <person name="Wu L."/>
            <person name="Ma J."/>
        </authorList>
    </citation>
    <scope>NUCLEOTIDE SEQUENCE [LARGE SCALE GENOMIC DNA]</scope>
    <source>
        <strain evidence="19">JCM 31319</strain>
    </source>
</reference>
<organism evidence="18 19">
    <name type="scientific">Pontibacter rugosus</name>
    <dbReference type="NCBI Taxonomy" id="1745966"/>
    <lineage>
        <taxon>Bacteria</taxon>
        <taxon>Pseudomonadati</taxon>
        <taxon>Bacteroidota</taxon>
        <taxon>Cytophagia</taxon>
        <taxon>Cytophagales</taxon>
        <taxon>Hymenobacteraceae</taxon>
        <taxon>Pontibacter</taxon>
    </lineage>
</organism>
<evidence type="ECO:0000256" key="2">
    <source>
        <dbReference type="ARBA" id="ARBA00022490"/>
    </source>
</evidence>
<sequence length="968" mass="108215">MALNQEQQTTTTGTISAISGDAQQIEVYGAREHNLKNISIKLPRYKLVVFTGISGSGKSSLAFDTIYAEGQRRYMETFSAYARSFMGGLERPDVDKIEGLSPVISIEQKTTSRNPRSTVGTITEIYDFMRLLWARTAEAFSYVTGDKMVRQSDDQIVNHILDNFDGKRIVVLAPVVKGRKGHYRELFQQIRKMGFIRARVDGELVEIEPKMQVDRYKIHDIEIVVDKIVVKEEDRFRLSGSIQNALTHGKGMALVMDADTNQTHFFSRHLMDPATGIAYDDPAPNSFSFNSPYGACPVCNGLGEVQEITEESVIPDKGLSIRRGGIAPLGEYRDIWIFKQIEALFKHFKASVSTPIKDLPEDLMKVLMYGLEEELEVKTKKGNYVVEFEGIINFLKNQMESDSDNIRSWVEDFTQTNTCPECNGYRLKKESLHFKIADKNIGEISVLDITKLAAWFEGLEDRMSERQNVIAKELLKEIRKRIGFLLDVGLDYLSLHRPVRTLSGGESQRIRLATQIGTQLVGVLYIMDEPSIGLHQRDNERLINALKDLRDLGNSIIVVEHDKDMIMQSDYVVDIGPGAGIHGGQVVSAGTPQEMMNQNTTTANFLSNRRGIEVPRVKRPGNGEVLKLIGAKGHNLKNVTLELPLGKMICVTGVSGSGKSSLIHDTLYPILNTHFFRAKREPLPYKKIEGLEKIDKVIEVDQSPIGRTPRSNPATYTGVFTDIRSLFAQLPEAKIRGYTPGRFSFNVKGGRCEACEGAGMRTIEMNFLPDVYVPCEVCKGKRYNRETLEVRFKGKSITDVLEMTVEQAVDFFDSQPRILRKIQTLLEVGLGYITLGQQATTLSGGEAQRVKLATELSKKDTGQTLYILDEPTTGLHFQDIEHLSEVLHKLTDKGNTVLIIEHNLDLIKVADHIIDIGPEGGEGGGMIVASGTPEKVAASGKGYTSRFLKEELKTSIYRENMEKEEAAE</sequence>
<name>A0ABW3ST27_9BACT</name>
<evidence type="ECO:0000256" key="9">
    <source>
        <dbReference type="ARBA" id="ARBA00022833"/>
    </source>
</evidence>
<dbReference type="GO" id="GO:0016787">
    <property type="term" value="F:hydrolase activity"/>
    <property type="evidence" value="ECO:0007669"/>
    <property type="project" value="UniProtKB-KW"/>
</dbReference>
<evidence type="ECO:0000256" key="12">
    <source>
        <dbReference type="ARBA" id="ARBA00023125"/>
    </source>
</evidence>
<dbReference type="InterPro" id="IPR041552">
    <property type="entry name" value="UvrA_DNA-bd"/>
</dbReference>
<dbReference type="InterPro" id="IPR027417">
    <property type="entry name" value="P-loop_NTPase"/>
</dbReference>
<keyword evidence="5" id="KW-0547">Nucleotide-binding</keyword>
<evidence type="ECO:0000256" key="10">
    <source>
        <dbReference type="ARBA" id="ARBA00022840"/>
    </source>
</evidence>
<dbReference type="RefSeq" id="WP_377528228.1">
    <property type="nucleotide sequence ID" value="NZ_JBHTLD010000115.1"/>
</dbReference>
<dbReference type="NCBIfam" id="NF001503">
    <property type="entry name" value="PRK00349.1"/>
    <property type="match status" value="1"/>
</dbReference>
<keyword evidence="18" id="KW-0378">Hydrolase</keyword>
<evidence type="ECO:0000313" key="19">
    <source>
        <dbReference type="Proteomes" id="UP001597094"/>
    </source>
</evidence>
<dbReference type="PANTHER" id="PTHR43152">
    <property type="entry name" value="UVRABC SYSTEM PROTEIN A"/>
    <property type="match status" value="1"/>
</dbReference>
<evidence type="ECO:0000259" key="17">
    <source>
        <dbReference type="PROSITE" id="PS50893"/>
    </source>
</evidence>
<keyword evidence="2" id="KW-0963">Cytoplasm</keyword>
<comment type="similarity">
    <text evidence="14">Belongs to the ABC transporter superfamily. UvrA family.</text>
</comment>
<evidence type="ECO:0000256" key="4">
    <source>
        <dbReference type="ARBA" id="ARBA00022737"/>
    </source>
</evidence>
<comment type="caution">
    <text evidence="18">The sequence shown here is derived from an EMBL/GenBank/DDBJ whole genome shotgun (WGS) entry which is preliminary data.</text>
</comment>
<evidence type="ECO:0000256" key="1">
    <source>
        <dbReference type="ARBA" id="ARBA00004496"/>
    </source>
</evidence>
<keyword evidence="3" id="KW-0479">Metal-binding</keyword>
<keyword evidence="19" id="KW-1185">Reference proteome</keyword>
<evidence type="ECO:0000313" key="18">
    <source>
        <dbReference type="EMBL" id="MFD1187106.1"/>
    </source>
</evidence>
<evidence type="ECO:0000256" key="11">
    <source>
        <dbReference type="ARBA" id="ARBA00022881"/>
    </source>
</evidence>
<evidence type="ECO:0000256" key="3">
    <source>
        <dbReference type="ARBA" id="ARBA00022723"/>
    </source>
</evidence>
<keyword evidence="12" id="KW-0238">DNA-binding</keyword>
<evidence type="ECO:0000256" key="16">
    <source>
        <dbReference type="ARBA" id="ARBA00042156"/>
    </source>
</evidence>
<gene>
    <name evidence="18" type="primary">uvrA</name>
    <name evidence="18" type="ORF">ACFQ2O_12900</name>
</gene>
<dbReference type="SUPFAM" id="SSF52540">
    <property type="entry name" value="P-loop containing nucleoside triphosphate hydrolases"/>
    <property type="match status" value="2"/>
</dbReference>
<dbReference type="InterPro" id="IPR003439">
    <property type="entry name" value="ABC_transporter-like_ATP-bd"/>
</dbReference>
<dbReference type="Gene3D" id="1.10.8.280">
    <property type="entry name" value="ABC transporter ATPase domain-like"/>
    <property type="match status" value="1"/>
</dbReference>
<protein>
    <recommendedName>
        <fullName evidence="15">UvrABC system protein A</fullName>
    </recommendedName>
    <alternativeName>
        <fullName evidence="16">Excinuclease ABC subunit A</fullName>
    </alternativeName>
</protein>
<dbReference type="InterPro" id="IPR041102">
    <property type="entry name" value="UvrA_inter"/>
</dbReference>
<evidence type="ECO:0000256" key="15">
    <source>
        <dbReference type="ARBA" id="ARBA00039316"/>
    </source>
</evidence>
<evidence type="ECO:0000256" key="13">
    <source>
        <dbReference type="ARBA" id="ARBA00023204"/>
    </source>
</evidence>
<dbReference type="InterPro" id="IPR013815">
    <property type="entry name" value="ATP_grasp_subdomain_1"/>
</dbReference>
<dbReference type="Gene3D" id="3.30.1490.20">
    <property type="entry name" value="ATP-grasp fold, A domain"/>
    <property type="match status" value="1"/>
</dbReference>
<keyword evidence="10" id="KW-0067">ATP-binding</keyword>
<dbReference type="InterPro" id="IPR017871">
    <property type="entry name" value="ABC_transporter-like_CS"/>
</dbReference>
<evidence type="ECO:0000256" key="7">
    <source>
        <dbReference type="ARBA" id="ARBA00022769"/>
    </source>
</evidence>
<keyword evidence="6" id="KW-0227">DNA damage</keyword>
<dbReference type="EMBL" id="JBHTLD010000115">
    <property type="protein sequence ID" value="MFD1187106.1"/>
    <property type="molecule type" value="Genomic_DNA"/>
</dbReference>
<dbReference type="InterPro" id="IPR004602">
    <property type="entry name" value="UvrA"/>
</dbReference>
<dbReference type="PROSITE" id="PS50893">
    <property type="entry name" value="ABC_TRANSPORTER_2"/>
    <property type="match status" value="1"/>
</dbReference>
<evidence type="ECO:0000256" key="6">
    <source>
        <dbReference type="ARBA" id="ARBA00022763"/>
    </source>
</evidence>